<proteinExistence type="predicted"/>
<dbReference type="EMBL" id="CH473949">
    <property type="protein sequence ID" value="EDL80284.1"/>
    <property type="molecule type" value="Genomic_DNA"/>
</dbReference>
<gene>
    <name evidence="1" type="ORF">rCG_62970</name>
</gene>
<reference evidence="2" key="1">
    <citation type="submission" date="2005-09" db="EMBL/GenBank/DDBJ databases">
        <authorList>
            <person name="Mural R.J."/>
            <person name="Li P.W."/>
            <person name="Adams M.D."/>
            <person name="Amanatides P.G."/>
            <person name="Baden-Tillson H."/>
            <person name="Barnstead M."/>
            <person name="Chin S.H."/>
            <person name="Dew I."/>
            <person name="Evans C.A."/>
            <person name="Ferriera S."/>
            <person name="Flanigan M."/>
            <person name="Fosler C."/>
            <person name="Glodek A."/>
            <person name="Gu Z."/>
            <person name="Holt R.A."/>
            <person name="Jennings D."/>
            <person name="Kraft C.L."/>
            <person name="Lu F."/>
            <person name="Nguyen T."/>
            <person name="Nusskern D.R."/>
            <person name="Pfannkoch C.M."/>
            <person name="Sitter C."/>
            <person name="Sutton G.G."/>
            <person name="Venter J.C."/>
            <person name="Wang Z."/>
            <person name="Woodage T."/>
            <person name="Zheng X.H."/>
            <person name="Zhong F."/>
        </authorList>
    </citation>
    <scope>NUCLEOTIDE SEQUENCE [LARGE SCALE GENOMIC DNA]</scope>
    <source>
        <strain>BN</strain>
        <strain evidence="2">Sprague-Dawley</strain>
    </source>
</reference>
<sequence length="187" mass="21078">MKSWTYSKSQHIAISVRHTIGLSLPQWSVAALLDSVFLLISQTKSYIKWLDLHFTRDSCVDIGPRKLPLVLFSSPQCLLLVDKIRRGKLEGRGYCVYQPRMICGLLSIILNTGMKTSWENNRTASENLFAHQLQILESTLAKLTFKSLSLSVHCTSSMAIKLVKREMLAEPCVSIILCGLSHENRLS</sequence>
<dbReference type="AlphaFoldDB" id="A6HQI3"/>
<protein>
    <submittedName>
        <fullName evidence="1">RCG62970</fullName>
    </submittedName>
</protein>
<evidence type="ECO:0000313" key="1">
    <source>
        <dbReference type="EMBL" id="EDL80284.1"/>
    </source>
</evidence>
<accession>A6HQI3</accession>
<dbReference type="Proteomes" id="UP000234681">
    <property type="component" value="Chromosome 3"/>
</dbReference>
<organism evidence="1 2">
    <name type="scientific">Rattus norvegicus</name>
    <name type="common">Rat</name>
    <dbReference type="NCBI Taxonomy" id="10116"/>
    <lineage>
        <taxon>Eukaryota</taxon>
        <taxon>Metazoa</taxon>
        <taxon>Chordata</taxon>
        <taxon>Craniata</taxon>
        <taxon>Vertebrata</taxon>
        <taxon>Euteleostomi</taxon>
        <taxon>Mammalia</taxon>
        <taxon>Eutheria</taxon>
        <taxon>Euarchontoglires</taxon>
        <taxon>Glires</taxon>
        <taxon>Rodentia</taxon>
        <taxon>Myomorpha</taxon>
        <taxon>Muroidea</taxon>
        <taxon>Muridae</taxon>
        <taxon>Murinae</taxon>
        <taxon>Rattus</taxon>
    </lineage>
</organism>
<name>A6HQI3_RAT</name>
<evidence type="ECO:0000313" key="2">
    <source>
        <dbReference type="Proteomes" id="UP000234681"/>
    </source>
</evidence>